<comment type="caution">
    <text evidence="1">The sequence shown here is derived from an EMBL/GenBank/DDBJ whole genome shotgun (WGS) entry which is preliminary data.</text>
</comment>
<dbReference type="Proteomes" id="UP001055072">
    <property type="component" value="Unassembled WGS sequence"/>
</dbReference>
<evidence type="ECO:0000313" key="1">
    <source>
        <dbReference type="EMBL" id="KAI0086447.1"/>
    </source>
</evidence>
<accession>A0ACB8TWM2</accession>
<dbReference type="EMBL" id="MU274923">
    <property type="protein sequence ID" value="KAI0086447.1"/>
    <property type="molecule type" value="Genomic_DNA"/>
</dbReference>
<keyword evidence="2" id="KW-1185">Reference proteome</keyword>
<sequence>MFYALNKRLRGPHPNRPPPEILSEDELKAVIYDDIDVTANIPKQPTHKGYVVVGGSGWMANYLVQLLLKRGETSIRIVDISSPAPGLLDNKAVTFVKADISSLPSVEAALLAPFPSTGKPPSVIYHCAANIRFMERASYTYHESYRVNVQGTHNVIEVAKMLPEEAILVYTCSSDIVLPRPRFMRLGKDHDHWPYNTVVVSDDDPLLEEHQRGSSCYGRSKTYAEHLVLKANGDGLRTGSIRPGQTITGPNDRMICSTLTLPRVPVFDNEWSHTNVCVWDVVAAHLLLEDALDKHPQDVGGEAYLVTGKNQGPWTMRENRNAVQFYASKKLVFDEIPVLLIFIIAHLVEAFLFFRYHFLLPFFSTMGTRPTLTPKWMGNLVFMQPSTLEYMRDVVIDDSRARKVLGYRPQWSTAQSIKYSVDQVQSGYVSSTHGIHV</sequence>
<evidence type="ECO:0000313" key="2">
    <source>
        <dbReference type="Proteomes" id="UP001055072"/>
    </source>
</evidence>
<name>A0ACB8TWM2_9APHY</name>
<proteinExistence type="predicted"/>
<protein>
    <submittedName>
        <fullName evidence="1">NAD(P)-binding protein</fullName>
    </submittedName>
</protein>
<organism evidence="1 2">
    <name type="scientific">Irpex rosettiformis</name>
    <dbReference type="NCBI Taxonomy" id="378272"/>
    <lineage>
        <taxon>Eukaryota</taxon>
        <taxon>Fungi</taxon>
        <taxon>Dikarya</taxon>
        <taxon>Basidiomycota</taxon>
        <taxon>Agaricomycotina</taxon>
        <taxon>Agaricomycetes</taxon>
        <taxon>Polyporales</taxon>
        <taxon>Irpicaceae</taxon>
        <taxon>Irpex</taxon>
    </lineage>
</organism>
<gene>
    <name evidence="1" type="ORF">BDY19DRAFT_1093089</name>
</gene>
<reference evidence="1" key="1">
    <citation type="journal article" date="2021" name="Environ. Microbiol.">
        <title>Gene family expansions and transcriptome signatures uncover fungal adaptations to wood decay.</title>
        <authorList>
            <person name="Hage H."/>
            <person name="Miyauchi S."/>
            <person name="Viragh M."/>
            <person name="Drula E."/>
            <person name="Min B."/>
            <person name="Chaduli D."/>
            <person name="Navarro D."/>
            <person name="Favel A."/>
            <person name="Norest M."/>
            <person name="Lesage-Meessen L."/>
            <person name="Balint B."/>
            <person name="Merenyi Z."/>
            <person name="de Eugenio L."/>
            <person name="Morin E."/>
            <person name="Martinez A.T."/>
            <person name="Baldrian P."/>
            <person name="Stursova M."/>
            <person name="Martinez M.J."/>
            <person name="Novotny C."/>
            <person name="Magnuson J.K."/>
            <person name="Spatafora J.W."/>
            <person name="Maurice S."/>
            <person name="Pangilinan J."/>
            <person name="Andreopoulos W."/>
            <person name="LaButti K."/>
            <person name="Hundley H."/>
            <person name="Na H."/>
            <person name="Kuo A."/>
            <person name="Barry K."/>
            <person name="Lipzen A."/>
            <person name="Henrissat B."/>
            <person name="Riley R."/>
            <person name="Ahrendt S."/>
            <person name="Nagy L.G."/>
            <person name="Grigoriev I.V."/>
            <person name="Martin F."/>
            <person name="Rosso M.N."/>
        </authorList>
    </citation>
    <scope>NUCLEOTIDE SEQUENCE</scope>
    <source>
        <strain evidence="1">CBS 384.51</strain>
    </source>
</reference>